<dbReference type="SUPFAM" id="SSF56925">
    <property type="entry name" value="OMPA-like"/>
    <property type="match status" value="1"/>
</dbReference>
<dbReference type="InterPro" id="IPR027385">
    <property type="entry name" value="Beta-barrel_OMP"/>
</dbReference>
<dbReference type="Pfam" id="PF13505">
    <property type="entry name" value="OMP_b-brl"/>
    <property type="match status" value="1"/>
</dbReference>
<keyword evidence="1" id="KW-0732">Signal</keyword>
<dbReference type="EMBL" id="QRHA01000008">
    <property type="protein sequence ID" value="RDV24863.1"/>
    <property type="molecule type" value="Genomic_DNA"/>
</dbReference>
<proteinExistence type="predicted"/>
<name>A0A3D8M551_9ALTE</name>
<evidence type="ECO:0000259" key="2">
    <source>
        <dbReference type="Pfam" id="PF13505"/>
    </source>
</evidence>
<protein>
    <recommendedName>
        <fullName evidence="2">Outer membrane protein beta-barrel domain-containing protein</fullName>
    </recommendedName>
</protein>
<dbReference type="AlphaFoldDB" id="A0A3D8M551"/>
<dbReference type="Proteomes" id="UP000256561">
    <property type="component" value="Unassembled WGS sequence"/>
</dbReference>
<feature type="domain" description="Outer membrane protein beta-barrel" evidence="2">
    <location>
        <begin position="15"/>
        <end position="109"/>
    </location>
</feature>
<gene>
    <name evidence="3" type="ORF">DXV75_12380</name>
</gene>
<reference evidence="4" key="1">
    <citation type="submission" date="2018-08" db="EMBL/GenBank/DDBJ databases">
        <authorList>
            <person name="Zhang J."/>
            <person name="Du Z.-J."/>
        </authorList>
    </citation>
    <scope>NUCLEOTIDE SEQUENCE [LARGE SCALE GENOMIC DNA]</scope>
    <source>
        <strain evidence="4">KCTC 52655</strain>
    </source>
</reference>
<accession>A0A3D8M551</accession>
<keyword evidence="4" id="KW-1185">Reference proteome</keyword>
<evidence type="ECO:0000256" key="1">
    <source>
        <dbReference type="ARBA" id="ARBA00022729"/>
    </source>
</evidence>
<comment type="caution">
    <text evidence="3">The sequence shown here is derived from an EMBL/GenBank/DDBJ whole genome shotgun (WGS) entry which is preliminary data.</text>
</comment>
<evidence type="ECO:0000313" key="3">
    <source>
        <dbReference type="EMBL" id="RDV24863.1"/>
    </source>
</evidence>
<dbReference type="InterPro" id="IPR011250">
    <property type="entry name" value="OMP/PagP_B-barrel"/>
</dbReference>
<evidence type="ECO:0000313" key="4">
    <source>
        <dbReference type="Proteomes" id="UP000256561"/>
    </source>
</evidence>
<dbReference type="OrthoDB" id="6384087at2"/>
<sequence>MPRGWDDGNSFEPDGLVIGSKYLLNSQVYLNGEFAFFEQGTMDINTLTLAARYRLPLNTTTDGYAGANFERFDTDGGDDNGISLNAGIRSMVMPNIELGGEVSYYNLDDSDMGIKLSGKYYINHRWAVGASFEMIDDRDVMQATARYVF</sequence>
<organism evidence="3 4">
    <name type="scientific">Alteromonas aestuariivivens</name>
    <dbReference type="NCBI Taxonomy" id="1938339"/>
    <lineage>
        <taxon>Bacteria</taxon>
        <taxon>Pseudomonadati</taxon>
        <taxon>Pseudomonadota</taxon>
        <taxon>Gammaproteobacteria</taxon>
        <taxon>Alteromonadales</taxon>
        <taxon>Alteromonadaceae</taxon>
        <taxon>Alteromonas/Salinimonas group</taxon>
        <taxon>Alteromonas</taxon>
    </lineage>
</organism>